<dbReference type="NCBIfam" id="TIGR01686">
    <property type="entry name" value="FkbH"/>
    <property type="match status" value="1"/>
</dbReference>
<dbReference type="Proteomes" id="UP001500618">
    <property type="component" value="Unassembled WGS sequence"/>
</dbReference>
<keyword evidence="3" id="KW-1185">Reference proteome</keyword>
<feature type="region of interest" description="Disordered" evidence="1">
    <location>
        <begin position="323"/>
        <end position="343"/>
    </location>
</feature>
<protein>
    <submittedName>
        <fullName evidence="2">HAD-IIIC family phosphatase</fullName>
    </submittedName>
</protein>
<dbReference type="NCBIfam" id="TIGR01681">
    <property type="entry name" value="HAD-SF-IIIC"/>
    <property type="match status" value="1"/>
</dbReference>
<organism evidence="2 3">
    <name type="scientific">Fodinicola feengrottensis</name>
    <dbReference type="NCBI Taxonomy" id="435914"/>
    <lineage>
        <taxon>Bacteria</taxon>
        <taxon>Bacillati</taxon>
        <taxon>Actinomycetota</taxon>
        <taxon>Actinomycetes</taxon>
        <taxon>Mycobacteriales</taxon>
        <taxon>Fodinicola</taxon>
    </lineage>
</organism>
<dbReference type="SUPFAM" id="SSF55729">
    <property type="entry name" value="Acyl-CoA N-acyltransferases (Nat)"/>
    <property type="match status" value="1"/>
</dbReference>
<dbReference type="EMBL" id="BAAANY010000001">
    <property type="protein sequence ID" value="GAA1656681.1"/>
    <property type="molecule type" value="Genomic_DNA"/>
</dbReference>
<dbReference type="InterPro" id="IPR010037">
    <property type="entry name" value="FkbH_domain"/>
</dbReference>
<accession>A0ABN2FQJ4</accession>
<evidence type="ECO:0000313" key="3">
    <source>
        <dbReference type="Proteomes" id="UP001500618"/>
    </source>
</evidence>
<dbReference type="InterPro" id="IPR036412">
    <property type="entry name" value="HAD-like_sf"/>
</dbReference>
<proteinExistence type="predicted"/>
<sequence length="343" mass="37975">MTELVKCVVWDLDDTVWNGVLLENDAIHLRLGVVDTVRELDRRGILQSIASRNDGARATAALRDFGLSDYFLVPQLGWGAKSGSVRRIAEELSIGLDTLLFVDDDPVERAEVASTHPDVRVADADIPALLTRPDLTPAAVTGEGRRRRLMYHAEFRRRRAEQDFTGPAPEFLASLQMNVTIRRAALGDLDRAEELTVRTNQLNATGYPYSRAELAELASSAVHDLIVVELSDRFGSYGIVGLALLTHDPQVWTVKLLLMSCRVSARGIGTVLLHDLITQSQRQKTRLRGEFVPTPVNRPMRISYRLAGFRAVGSRDGVQLLEHHGTPTTPAPHVTVSSTWSQM</sequence>
<reference evidence="2 3" key="1">
    <citation type="journal article" date="2019" name="Int. J. Syst. Evol. Microbiol.">
        <title>The Global Catalogue of Microorganisms (GCM) 10K type strain sequencing project: providing services to taxonomists for standard genome sequencing and annotation.</title>
        <authorList>
            <consortium name="The Broad Institute Genomics Platform"/>
            <consortium name="The Broad Institute Genome Sequencing Center for Infectious Disease"/>
            <person name="Wu L."/>
            <person name="Ma J."/>
        </authorList>
    </citation>
    <scope>NUCLEOTIDE SEQUENCE [LARGE SCALE GENOMIC DNA]</scope>
    <source>
        <strain evidence="2 3">JCM 14718</strain>
    </source>
</reference>
<dbReference type="InterPro" id="IPR010033">
    <property type="entry name" value="HAD_SF_ppase_IIIC"/>
</dbReference>
<evidence type="ECO:0000256" key="1">
    <source>
        <dbReference type="SAM" id="MobiDB-lite"/>
    </source>
</evidence>
<gene>
    <name evidence="2" type="ORF">GCM10009765_02690</name>
</gene>
<dbReference type="InterPro" id="IPR023214">
    <property type="entry name" value="HAD_sf"/>
</dbReference>
<dbReference type="RefSeq" id="WP_163569930.1">
    <property type="nucleotide sequence ID" value="NZ_BAAANY010000001.1"/>
</dbReference>
<name>A0ABN2FQJ4_9ACTN</name>
<dbReference type="Gene3D" id="3.40.630.30">
    <property type="match status" value="1"/>
</dbReference>
<dbReference type="Gene3D" id="3.40.50.1000">
    <property type="entry name" value="HAD superfamily/HAD-like"/>
    <property type="match status" value="1"/>
</dbReference>
<dbReference type="SUPFAM" id="SSF56784">
    <property type="entry name" value="HAD-like"/>
    <property type="match status" value="1"/>
</dbReference>
<comment type="caution">
    <text evidence="2">The sequence shown here is derived from an EMBL/GenBank/DDBJ whole genome shotgun (WGS) entry which is preliminary data.</text>
</comment>
<evidence type="ECO:0000313" key="2">
    <source>
        <dbReference type="EMBL" id="GAA1656681.1"/>
    </source>
</evidence>
<dbReference type="InterPro" id="IPR016181">
    <property type="entry name" value="Acyl_CoA_acyltransferase"/>
</dbReference>